<feature type="transmembrane region" description="Helical" evidence="1">
    <location>
        <begin position="66"/>
        <end position="83"/>
    </location>
</feature>
<dbReference type="Pfam" id="PF04307">
    <property type="entry name" value="YdjM"/>
    <property type="match status" value="1"/>
</dbReference>
<name>A0A848QQ62_9SPHN</name>
<gene>
    <name evidence="2" type="ORF">HKD42_11640</name>
</gene>
<comment type="caution">
    <text evidence="2">The sequence shown here is derived from an EMBL/GenBank/DDBJ whole genome shotgun (WGS) entry which is preliminary data.</text>
</comment>
<dbReference type="EMBL" id="JABCRE010000003">
    <property type="protein sequence ID" value="NMW32717.1"/>
    <property type="molecule type" value="Genomic_DNA"/>
</dbReference>
<dbReference type="AlphaFoldDB" id="A0A848QQ62"/>
<reference evidence="2 3" key="1">
    <citation type="submission" date="2020-04" db="EMBL/GenBank/DDBJ databases">
        <authorList>
            <person name="Liu A."/>
        </authorList>
    </citation>
    <scope>NUCLEOTIDE SEQUENCE [LARGE SCALE GENOMIC DNA]</scope>
    <source>
        <strain evidence="2 3">RZ02</strain>
    </source>
</reference>
<keyword evidence="1" id="KW-0472">Membrane</keyword>
<dbReference type="InterPro" id="IPR007404">
    <property type="entry name" value="YdjM-like"/>
</dbReference>
<evidence type="ECO:0008006" key="4">
    <source>
        <dbReference type="Google" id="ProtNLM"/>
    </source>
</evidence>
<feature type="transmembrane region" description="Helical" evidence="1">
    <location>
        <begin position="103"/>
        <end position="128"/>
    </location>
</feature>
<organism evidence="2 3">
    <name type="scientific">Pontixanthobacter rizhaonensis</name>
    <dbReference type="NCBI Taxonomy" id="2730337"/>
    <lineage>
        <taxon>Bacteria</taxon>
        <taxon>Pseudomonadati</taxon>
        <taxon>Pseudomonadota</taxon>
        <taxon>Alphaproteobacteria</taxon>
        <taxon>Sphingomonadales</taxon>
        <taxon>Erythrobacteraceae</taxon>
        <taxon>Pontixanthobacter</taxon>
    </lineage>
</organism>
<evidence type="ECO:0000256" key="1">
    <source>
        <dbReference type="SAM" id="Phobius"/>
    </source>
</evidence>
<accession>A0A848QQ62</accession>
<sequence length="140" mass="15224">MVFGGAQVLMDLEPLVRIVRGDTILHGYTHTVLGAFLIALIAGLIGRPISLYVLKLLQIRHSNFGWSVSFSTAFVGTYSHIVFDAMMHADMRPLWPLAEMNPLLGLVSIPQIHLLCLVSAVLAGCIAVTRVAIRTKSTAD</sequence>
<evidence type="ECO:0000313" key="2">
    <source>
        <dbReference type="EMBL" id="NMW32717.1"/>
    </source>
</evidence>
<proteinExistence type="predicted"/>
<keyword evidence="1" id="KW-1133">Transmembrane helix</keyword>
<keyword evidence="1" id="KW-0812">Transmembrane</keyword>
<keyword evidence="3" id="KW-1185">Reference proteome</keyword>
<protein>
    <recommendedName>
        <fullName evidence="4">Hydrolase</fullName>
    </recommendedName>
</protein>
<dbReference type="RefSeq" id="WP_170013526.1">
    <property type="nucleotide sequence ID" value="NZ_JABCRE010000003.1"/>
</dbReference>
<dbReference type="Proteomes" id="UP000561181">
    <property type="component" value="Unassembled WGS sequence"/>
</dbReference>
<feature type="transmembrane region" description="Helical" evidence="1">
    <location>
        <begin position="32"/>
        <end position="54"/>
    </location>
</feature>
<evidence type="ECO:0000313" key="3">
    <source>
        <dbReference type="Proteomes" id="UP000561181"/>
    </source>
</evidence>